<dbReference type="InterPro" id="IPR007219">
    <property type="entry name" value="XnlR_reg_dom"/>
</dbReference>
<dbReference type="OrthoDB" id="3034343at2759"/>
<dbReference type="Pfam" id="PF00172">
    <property type="entry name" value="Zn_clus"/>
    <property type="match status" value="1"/>
</dbReference>
<dbReference type="PROSITE" id="PS00463">
    <property type="entry name" value="ZN2_CY6_FUNGAL_1"/>
    <property type="match status" value="1"/>
</dbReference>
<evidence type="ECO:0000256" key="6">
    <source>
        <dbReference type="SAM" id="MobiDB-lite"/>
    </source>
</evidence>
<dbReference type="SMART" id="SM00066">
    <property type="entry name" value="GAL4"/>
    <property type="match status" value="1"/>
</dbReference>
<protein>
    <recommendedName>
        <fullName evidence="7">Zn(2)-C6 fungal-type domain-containing protein</fullName>
    </recommendedName>
</protein>
<gene>
    <name evidence="8" type="ORF">N7456_003792</name>
</gene>
<evidence type="ECO:0000313" key="9">
    <source>
        <dbReference type="Proteomes" id="UP001149165"/>
    </source>
</evidence>
<keyword evidence="9" id="KW-1185">Reference proteome</keyword>
<dbReference type="SMART" id="SM00906">
    <property type="entry name" value="Fungal_trans"/>
    <property type="match status" value="1"/>
</dbReference>
<dbReference type="InterPro" id="IPR001138">
    <property type="entry name" value="Zn2Cys6_DnaBD"/>
</dbReference>
<keyword evidence="4" id="KW-0804">Transcription</keyword>
<evidence type="ECO:0000313" key="8">
    <source>
        <dbReference type="EMBL" id="KAJ5107117.1"/>
    </source>
</evidence>
<dbReference type="PROSITE" id="PS50048">
    <property type="entry name" value="ZN2_CY6_FUNGAL_2"/>
    <property type="match status" value="1"/>
</dbReference>
<reference evidence="8" key="1">
    <citation type="submission" date="2022-11" db="EMBL/GenBank/DDBJ databases">
        <authorList>
            <person name="Petersen C."/>
        </authorList>
    </citation>
    <scope>NUCLEOTIDE SEQUENCE</scope>
    <source>
        <strain evidence="8">IBT 30069</strain>
    </source>
</reference>
<dbReference type="Proteomes" id="UP001149165">
    <property type="component" value="Unassembled WGS sequence"/>
</dbReference>
<name>A0A9W9KJ29_9EURO</name>
<sequence length="720" mass="82262">MPPTENKSKNRQGQYKRPYRSKRHPPCDQCRQKKLRCDPQGQGSCHRCDSAGSNCSFDNLICRPVAPPEVRPTPSEQEDNIQPDKGEVSLSQVDYTHQFQADSSLQGIETGFDAHLPGTSIEELIIPSPSAYTLPERAIPQTIQTLDQLKQFSYQVIGASGDSDPWLLRHCKFDDHGFSLFHQVHFRNAGGVPLDEKIPVHFLVTADPVYESAQEETRVHQKEDRRIELNALVPLEWGQRLISLFVRFIFPNLPLISRSQLGLSATRTVPEQQIIQNIPVHLLAAIYALATPFAKFDDYLCVLNAYSTPPTDELWRMVFEIILDQIHTPHLATLQAGLLYLHKPKQANQSAITDSPFVWSFVGQLVGLASSLGLQFECQPMGLPAWERRLRRRLWWAIYAEDKWRCLLMGRPPYIRQDEWDVTDLDDEDFRIDQMQIDFLLTPSDQSQRDEVNTQQFQYFAQLSRIADEVQLRLFALRASQRLSSDFDASLEVSRELLQRLKEWHSLLPPQLRSQNRLFTTIDRSGPQSNCLHFSYILLEILIFRSLLRPMVKSAAPPRLFDEAEDPTSFTNMVDDYITQIIEASEVEPVPAIDLSDEHGPGNAVLKAAENCAATMLRSVVRMSCSDLAGFWYAWCRIGFATVSSFIMLLVVQAPSKEHALRALRLLYMWRRALRGQSQGCDLMNLALVRLDGPHWTGLTRTFFLPKHVKEALEVNIDQE</sequence>
<keyword evidence="2" id="KW-0805">Transcription regulation</keyword>
<evidence type="ECO:0000256" key="3">
    <source>
        <dbReference type="ARBA" id="ARBA00023125"/>
    </source>
</evidence>
<dbReference type="Pfam" id="PF04082">
    <property type="entry name" value="Fungal_trans"/>
    <property type="match status" value="1"/>
</dbReference>
<dbReference type="Gene3D" id="4.10.240.10">
    <property type="entry name" value="Zn(2)-C6 fungal-type DNA-binding domain"/>
    <property type="match status" value="1"/>
</dbReference>
<keyword evidence="5" id="KW-0539">Nucleus</keyword>
<keyword evidence="1" id="KW-0479">Metal-binding</keyword>
<feature type="region of interest" description="Disordered" evidence="6">
    <location>
        <begin position="1"/>
        <end position="48"/>
    </location>
</feature>
<dbReference type="CDD" id="cd12148">
    <property type="entry name" value="fungal_TF_MHR"/>
    <property type="match status" value="1"/>
</dbReference>
<reference evidence="8" key="2">
    <citation type="journal article" date="2023" name="IMA Fungus">
        <title>Comparative genomic study of the Penicillium genus elucidates a diverse pangenome and 15 lateral gene transfer events.</title>
        <authorList>
            <person name="Petersen C."/>
            <person name="Sorensen T."/>
            <person name="Nielsen M.R."/>
            <person name="Sondergaard T.E."/>
            <person name="Sorensen J.L."/>
            <person name="Fitzpatrick D.A."/>
            <person name="Frisvad J.C."/>
            <person name="Nielsen K.L."/>
        </authorList>
    </citation>
    <scope>NUCLEOTIDE SEQUENCE</scope>
    <source>
        <strain evidence="8">IBT 30069</strain>
    </source>
</reference>
<feature type="domain" description="Zn(2)-C6 fungal-type" evidence="7">
    <location>
        <begin position="26"/>
        <end position="57"/>
    </location>
</feature>
<dbReference type="GO" id="GO:0000981">
    <property type="term" value="F:DNA-binding transcription factor activity, RNA polymerase II-specific"/>
    <property type="evidence" value="ECO:0007669"/>
    <property type="project" value="InterPro"/>
</dbReference>
<dbReference type="CDD" id="cd00067">
    <property type="entry name" value="GAL4"/>
    <property type="match status" value="1"/>
</dbReference>
<dbReference type="PANTHER" id="PTHR31668">
    <property type="entry name" value="GLUCOSE TRANSPORT TRANSCRIPTION REGULATOR RGT1-RELATED-RELATED"/>
    <property type="match status" value="1"/>
</dbReference>
<evidence type="ECO:0000256" key="2">
    <source>
        <dbReference type="ARBA" id="ARBA00023015"/>
    </source>
</evidence>
<dbReference type="GO" id="GO:0005634">
    <property type="term" value="C:nucleus"/>
    <property type="evidence" value="ECO:0007669"/>
    <property type="project" value="TreeGrafter"/>
</dbReference>
<proteinExistence type="predicted"/>
<evidence type="ECO:0000256" key="4">
    <source>
        <dbReference type="ARBA" id="ARBA00023163"/>
    </source>
</evidence>
<dbReference type="GO" id="GO:0001080">
    <property type="term" value="P:nitrogen catabolite activation of transcription from RNA polymerase II promoter"/>
    <property type="evidence" value="ECO:0007669"/>
    <property type="project" value="TreeGrafter"/>
</dbReference>
<dbReference type="InterPro" id="IPR036864">
    <property type="entry name" value="Zn2-C6_fun-type_DNA-bd_sf"/>
</dbReference>
<comment type="caution">
    <text evidence="8">The sequence shown here is derived from an EMBL/GenBank/DDBJ whole genome shotgun (WGS) entry which is preliminary data.</text>
</comment>
<evidence type="ECO:0000259" key="7">
    <source>
        <dbReference type="PROSITE" id="PS50048"/>
    </source>
</evidence>
<keyword evidence="3" id="KW-0238">DNA-binding</keyword>
<dbReference type="GO" id="GO:0008270">
    <property type="term" value="F:zinc ion binding"/>
    <property type="evidence" value="ECO:0007669"/>
    <property type="project" value="InterPro"/>
</dbReference>
<dbReference type="AlphaFoldDB" id="A0A9W9KJ29"/>
<organism evidence="8 9">
    <name type="scientific">Penicillium angulare</name>
    <dbReference type="NCBI Taxonomy" id="116970"/>
    <lineage>
        <taxon>Eukaryota</taxon>
        <taxon>Fungi</taxon>
        <taxon>Dikarya</taxon>
        <taxon>Ascomycota</taxon>
        <taxon>Pezizomycotina</taxon>
        <taxon>Eurotiomycetes</taxon>
        <taxon>Eurotiomycetidae</taxon>
        <taxon>Eurotiales</taxon>
        <taxon>Aspergillaceae</taxon>
        <taxon>Penicillium</taxon>
    </lineage>
</organism>
<accession>A0A9W9KJ29</accession>
<dbReference type="SUPFAM" id="SSF57701">
    <property type="entry name" value="Zn2/Cys6 DNA-binding domain"/>
    <property type="match status" value="1"/>
</dbReference>
<evidence type="ECO:0000256" key="5">
    <source>
        <dbReference type="ARBA" id="ARBA00023242"/>
    </source>
</evidence>
<dbReference type="InterPro" id="IPR050797">
    <property type="entry name" value="Carb_Metab_Trans_Reg"/>
</dbReference>
<dbReference type="PANTHER" id="PTHR31668:SF4">
    <property type="entry name" value="TRANSCRIPTIONAL ACTIVATOR PROTEIN DAL81"/>
    <property type="match status" value="1"/>
</dbReference>
<evidence type="ECO:0000256" key="1">
    <source>
        <dbReference type="ARBA" id="ARBA00022723"/>
    </source>
</evidence>
<dbReference type="EMBL" id="JAPQKH010000003">
    <property type="protein sequence ID" value="KAJ5107117.1"/>
    <property type="molecule type" value="Genomic_DNA"/>
</dbReference>
<dbReference type="GO" id="GO:0003677">
    <property type="term" value="F:DNA binding"/>
    <property type="evidence" value="ECO:0007669"/>
    <property type="project" value="UniProtKB-KW"/>
</dbReference>
<dbReference type="GO" id="GO:0006351">
    <property type="term" value="P:DNA-templated transcription"/>
    <property type="evidence" value="ECO:0007669"/>
    <property type="project" value="InterPro"/>
</dbReference>